<accession>A0A1A8XCW8</accession>
<evidence type="ECO:0000256" key="6">
    <source>
        <dbReference type="ARBA" id="ARBA00022807"/>
    </source>
</evidence>
<protein>
    <recommendedName>
        <fullName evidence="8">Ubiquitin carboxyl-terminal hydrolase</fullName>
        <ecNumber evidence="8">3.4.19.12</ecNumber>
    </recommendedName>
</protein>
<evidence type="ECO:0000256" key="7">
    <source>
        <dbReference type="PROSITE-ProRule" id="PRU01393"/>
    </source>
</evidence>
<feature type="non-terminal residue" evidence="10">
    <location>
        <position position="1"/>
    </location>
</feature>
<feature type="site" description="Important for enzyme activity" evidence="7">
    <location>
        <position position="116"/>
    </location>
</feature>
<dbReference type="AlphaFoldDB" id="A0A1A8XCW8"/>
<dbReference type="InterPro" id="IPR038765">
    <property type="entry name" value="Papain-like_cys_pep_sf"/>
</dbReference>
<evidence type="ECO:0000313" key="11">
    <source>
        <dbReference type="Proteomes" id="UP000078597"/>
    </source>
</evidence>
<gene>
    <name evidence="10" type="ORF">PMALA_082920</name>
</gene>
<evidence type="ECO:0000256" key="4">
    <source>
        <dbReference type="ARBA" id="ARBA00022786"/>
    </source>
</evidence>
<dbReference type="SUPFAM" id="SSF54001">
    <property type="entry name" value="Cysteine proteinases"/>
    <property type="match status" value="1"/>
</dbReference>
<feature type="active site" description="Nucleophile" evidence="7">
    <location>
        <position position="29"/>
    </location>
</feature>
<organism evidence="10 11">
    <name type="scientific">Plasmodium malariae</name>
    <dbReference type="NCBI Taxonomy" id="5858"/>
    <lineage>
        <taxon>Eukaryota</taxon>
        <taxon>Sar</taxon>
        <taxon>Alveolata</taxon>
        <taxon>Apicomplexa</taxon>
        <taxon>Aconoidasida</taxon>
        <taxon>Haemosporida</taxon>
        <taxon>Plasmodiidae</taxon>
        <taxon>Plasmodium</taxon>
        <taxon>Plasmodium (Plasmodium)</taxon>
    </lineage>
</organism>
<keyword evidence="5 7" id="KW-0378">Hydrolase</keyword>
<dbReference type="PRINTS" id="PR00707">
    <property type="entry name" value="UBCTHYDRLASE"/>
</dbReference>
<evidence type="ECO:0000256" key="2">
    <source>
        <dbReference type="ARBA" id="ARBA00009326"/>
    </source>
</evidence>
<dbReference type="Proteomes" id="UP000078597">
    <property type="component" value="Unassembled WGS sequence"/>
</dbReference>
<comment type="catalytic activity">
    <reaction evidence="1 7 8">
        <text>Thiol-dependent hydrolysis of ester, thioester, amide, peptide and isopeptide bonds formed by the C-terminal Gly of ubiquitin (a 76-residue protein attached to proteins as an intracellular targeting signal).</text>
        <dbReference type="EC" id="3.4.19.12"/>
    </reaction>
</comment>
<dbReference type="InterPro" id="IPR001578">
    <property type="entry name" value="Peptidase_C12_UCH"/>
</dbReference>
<dbReference type="PROSITE" id="PS52048">
    <property type="entry name" value="UCH_DOMAIN"/>
    <property type="match status" value="1"/>
</dbReference>
<dbReference type="Pfam" id="PF01088">
    <property type="entry name" value="Peptidase_C12"/>
    <property type="match status" value="1"/>
</dbReference>
<name>A0A1A8XCW8_PLAMA</name>
<keyword evidence="6 7" id="KW-0788">Thiol protease</keyword>
<dbReference type="GO" id="GO:0016579">
    <property type="term" value="P:protein deubiquitination"/>
    <property type="evidence" value="ECO:0007669"/>
    <property type="project" value="TreeGrafter"/>
</dbReference>
<dbReference type="InterPro" id="IPR036959">
    <property type="entry name" value="Peptidase_C12_UCH_sf"/>
</dbReference>
<dbReference type="PANTHER" id="PTHR10589:SF17">
    <property type="entry name" value="UBIQUITIN CARBOXYL-TERMINAL HYDROLASE"/>
    <property type="match status" value="1"/>
</dbReference>
<keyword evidence="4 7" id="KW-0833">Ubl conjugation pathway</keyword>
<keyword evidence="3 7" id="KW-0645">Protease</keyword>
<evidence type="ECO:0000256" key="1">
    <source>
        <dbReference type="ARBA" id="ARBA00000707"/>
    </source>
</evidence>
<dbReference type="EC" id="3.4.19.12" evidence="8"/>
<comment type="similarity">
    <text evidence="2 7 8">Belongs to the peptidase C12 family.</text>
</comment>
<evidence type="ECO:0000259" key="9">
    <source>
        <dbReference type="PROSITE" id="PS52048"/>
    </source>
</evidence>
<dbReference type="EMBL" id="FLQW01007208">
    <property type="protein sequence ID" value="SBT01695.1"/>
    <property type="molecule type" value="Genomic_DNA"/>
</dbReference>
<dbReference type="GO" id="GO:0004843">
    <property type="term" value="F:cysteine-type deubiquitinase activity"/>
    <property type="evidence" value="ECO:0007669"/>
    <property type="project" value="UniProtKB-UniRule"/>
</dbReference>
<evidence type="ECO:0000256" key="3">
    <source>
        <dbReference type="ARBA" id="ARBA00022670"/>
    </source>
</evidence>
<reference evidence="11" key="1">
    <citation type="submission" date="2016-05" db="EMBL/GenBank/DDBJ databases">
        <authorList>
            <person name="Naeem Raeece"/>
        </authorList>
    </citation>
    <scope>NUCLEOTIDE SEQUENCE [LARGE SCALE GENOMIC DNA]</scope>
</reference>
<dbReference type="PANTHER" id="PTHR10589">
    <property type="entry name" value="UBIQUITIN CARBOXYL-TERMINAL HYDROLASE"/>
    <property type="match status" value="1"/>
</dbReference>
<evidence type="ECO:0000256" key="5">
    <source>
        <dbReference type="ARBA" id="ARBA00022801"/>
    </source>
</evidence>
<evidence type="ECO:0000256" key="8">
    <source>
        <dbReference type="RuleBase" id="RU361215"/>
    </source>
</evidence>
<feature type="site" description="Transition state stabilizer" evidence="7">
    <location>
        <position position="23"/>
    </location>
</feature>
<dbReference type="GO" id="GO:0006511">
    <property type="term" value="P:ubiquitin-dependent protein catabolic process"/>
    <property type="evidence" value="ECO:0007669"/>
    <property type="project" value="UniProtKB-UniRule"/>
</dbReference>
<proteinExistence type="inferred from homology"/>
<dbReference type="Gene3D" id="3.40.532.10">
    <property type="entry name" value="Peptidase C12, ubiquitin carboxyl-terminal hydrolase"/>
    <property type="match status" value="1"/>
</dbReference>
<sequence>TSEINSSEGNLKLTYENVWFIKQTVPNSCGTIALFHVHCNLKSKFEFDKGSILDNFFDKVKEMTPEKRGQEFQNTKSIELLHHEFCGDLSSAGENNDVDTHFIVFLENDGQLIELDAGNIIQKVFIEKCQGDNRFSALAVVSSDDA</sequence>
<dbReference type="VEuPathDB" id="PlasmoDB:PmUG01_12056500"/>
<feature type="active site" description="Proton donor" evidence="7">
    <location>
        <position position="101"/>
    </location>
</feature>
<dbReference type="GO" id="GO:0005737">
    <property type="term" value="C:cytoplasm"/>
    <property type="evidence" value="ECO:0007669"/>
    <property type="project" value="TreeGrafter"/>
</dbReference>
<feature type="domain" description="UCH catalytic" evidence="9">
    <location>
        <begin position="1"/>
        <end position="146"/>
    </location>
</feature>
<evidence type="ECO:0000313" key="10">
    <source>
        <dbReference type="EMBL" id="SBT01695.1"/>
    </source>
</evidence>